<dbReference type="PANTHER" id="PTHR46157">
    <property type="entry name" value="K(+) EFFLUX ANTIPORTER 3, CHLOROPLASTIC"/>
    <property type="match status" value="1"/>
</dbReference>
<organism evidence="14 15">
    <name type="scientific">Chitinimonas lacunae</name>
    <dbReference type="NCBI Taxonomy" id="1963018"/>
    <lineage>
        <taxon>Bacteria</taxon>
        <taxon>Pseudomonadati</taxon>
        <taxon>Pseudomonadota</taxon>
        <taxon>Betaproteobacteria</taxon>
        <taxon>Neisseriales</taxon>
        <taxon>Chitinibacteraceae</taxon>
        <taxon>Chitinimonas</taxon>
    </lineage>
</organism>
<feature type="transmembrane region" description="Helical" evidence="11">
    <location>
        <begin position="270"/>
        <end position="289"/>
    </location>
</feature>
<evidence type="ECO:0000256" key="11">
    <source>
        <dbReference type="SAM" id="Phobius"/>
    </source>
</evidence>
<comment type="subcellular location">
    <subcellularLocation>
        <location evidence="1">Membrane</location>
        <topology evidence="1">Multi-pass membrane protein</topology>
    </subcellularLocation>
</comment>
<feature type="transmembrane region" description="Helical" evidence="11">
    <location>
        <begin position="178"/>
        <end position="197"/>
    </location>
</feature>
<feature type="domain" description="RCK N-terminal" evidence="12">
    <location>
        <begin position="407"/>
        <end position="524"/>
    </location>
</feature>
<feature type="transmembrane region" description="Helical" evidence="11">
    <location>
        <begin position="217"/>
        <end position="234"/>
    </location>
</feature>
<dbReference type="InterPro" id="IPR003148">
    <property type="entry name" value="RCK_N"/>
</dbReference>
<keyword evidence="6 11" id="KW-0812">Transmembrane</keyword>
<dbReference type="EMBL" id="JBHSBU010000001">
    <property type="protein sequence ID" value="MFC4159926.1"/>
    <property type="molecule type" value="Genomic_DNA"/>
</dbReference>
<evidence type="ECO:0000313" key="14">
    <source>
        <dbReference type="EMBL" id="MFC4159926.1"/>
    </source>
</evidence>
<proteinExistence type="inferred from homology"/>
<dbReference type="Pfam" id="PF02254">
    <property type="entry name" value="TrkA_N"/>
    <property type="match status" value="1"/>
</dbReference>
<keyword evidence="10 11" id="KW-0472">Membrane</keyword>
<keyword evidence="8 11" id="KW-1133">Transmembrane helix</keyword>
<dbReference type="InterPro" id="IPR006153">
    <property type="entry name" value="Cation/H_exchanger_TM"/>
</dbReference>
<gene>
    <name evidence="14" type="ORF">ACFOW7_11275</name>
</gene>
<feature type="transmembrane region" description="Helical" evidence="11">
    <location>
        <begin position="357"/>
        <end position="374"/>
    </location>
</feature>
<dbReference type="Proteomes" id="UP001595791">
    <property type="component" value="Unassembled WGS sequence"/>
</dbReference>
<evidence type="ECO:0000256" key="1">
    <source>
        <dbReference type="ARBA" id="ARBA00004141"/>
    </source>
</evidence>
<dbReference type="RefSeq" id="WP_378164203.1">
    <property type="nucleotide sequence ID" value="NZ_JBHSBU010000001.1"/>
</dbReference>
<evidence type="ECO:0000256" key="8">
    <source>
        <dbReference type="ARBA" id="ARBA00022989"/>
    </source>
</evidence>
<accession>A0ABV8MS71</accession>
<feature type="transmembrane region" description="Helical" evidence="11">
    <location>
        <begin position="295"/>
        <end position="317"/>
    </location>
</feature>
<keyword evidence="3" id="KW-0813">Transport</keyword>
<keyword evidence="15" id="KW-1185">Reference proteome</keyword>
<feature type="transmembrane region" description="Helical" evidence="11">
    <location>
        <begin position="6"/>
        <end position="23"/>
    </location>
</feature>
<evidence type="ECO:0000256" key="2">
    <source>
        <dbReference type="ARBA" id="ARBA00005551"/>
    </source>
</evidence>
<feature type="transmembrane region" description="Helical" evidence="11">
    <location>
        <begin position="86"/>
        <end position="106"/>
    </location>
</feature>
<keyword evidence="9" id="KW-0406">Ion transport</keyword>
<reference evidence="15" key="1">
    <citation type="journal article" date="2019" name="Int. J. Syst. Evol. Microbiol.">
        <title>The Global Catalogue of Microorganisms (GCM) 10K type strain sequencing project: providing services to taxonomists for standard genome sequencing and annotation.</title>
        <authorList>
            <consortium name="The Broad Institute Genomics Platform"/>
            <consortium name="The Broad Institute Genome Sequencing Center for Infectious Disease"/>
            <person name="Wu L."/>
            <person name="Ma J."/>
        </authorList>
    </citation>
    <scope>NUCLEOTIDE SEQUENCE [LARGE SCALE GENOMIC DNA]</scope>
    <source>
        <strain evidence="15">LMG 29894</strain>
    </source>
</reference>
<protein>
    <submittedName>
        <fullName evidence="14">Monovalent cation:proton antiporter-2 (CPA2) family protein</fullName>
    </submittedName>
</protein>
<dbReference type="InterPro" id="IPR006037">
    <property type="entry name" value="RCK_C"/>
</dbReference>
<dbReference type="Pfam" id="PF00999">
    <property type="entry name" value="Na_H_Exchanger"/>
    <property type="match status" value="1"/>
</dbReference>
<keyword evidence="7" id="KW-0630">Potassium</keyword>
<dbReference type="InterPro" id="IPR038770">
    <property type="entry name" value="Na+/solute_symporter_sf"/>
</dbReference>
<evidence type="ECO:0000259" key="13">
    <source>
        <dbReference type="PROSITE" id="PS51202"/>
    </source>
</evidence>
<keyword evidence="5" id="KW-0633">Potassium transport</keyword>
<dbReference type="SUPFAM" id="SSF51735">
    <property type="entry name" value="NAD(P)-binding Rossmann-fold domains"/>
    <property type="match status" value="1"/>
</dbReference>
<dbReference type="PROSITE" id="PS51201">
    <property type="entry name" value="RCK_N"/>
    <property type="match status" value="1"/>
</dbReference>
<keyword evidence="4" id="KW-0050">Antiport</keyword>
<evidence type="ECO:0000259" key="12">
    <source>
        <dbReference type="PROSITE" id="PS51201"/>
    </source>
</evidence>
<evidence type="ECO:0000256" key="6">
    <source>
        <dbReference type="ARBA" id="ARBA00022692"/>
    </source>
</evidence>
<dbReference type="SUPFAM" id="SSF116726">
    <property type="entry name" value="TrkA C-terminal domain-like"/>
    <property type="match status" value="1"/>
</dbReference>
<name>A0ABV8MS71_9NEIS</name>
<dbReference type="Gene3D" id="3.40.50.720">
    <property type="entry name" value="NAD(P)-binding Rossmann-like Domain"/>
    <property type="match status" value="1"/>
</dbReference>
<dbReference type="Gene3D" id="1.20.1530.20">
    <property type="match status" value="1"/>
</dbReference>
<feature type="transmembrane region" description="Helical" evidence="11">
    <location>
        <begin position="55"/>
        <end position="74"/>
    </location>
</feature>
<comment type="similarity">
    <text evidence="2">Belongs to the monovalent cation:proton antiporter 2 (CPA2) transporter (TC 2.A.37) family.</text>
</comment>
<dbReference type="InterPro" id="IPR004771">
    <property type="entry name" value="K/H_exchanger"/>
</dbReference>
<feature type="transmembrane region" description="Helical" evidence="11">
    <location>
        <begin position="329"/>
        <end position="351"/>
    </location>
</feature>
<evidence type="ECO:0000256" key="5">
    <source>
        <dbReference type="ARBA" id="ARBA00022538"/>
    </source>
</evidence>
<evidence type="ECO:0000256" key="3">
    <source>
        <dbReference type="ARBA" id="ARBA00022448"/>
    </source>
</evidence>
<feature type="transmembrane region" description="Helical" evidence="11">
    <location>
        <begin position="30"/>
        <end position="49"/>
    </location>
</feature>
<dbReference type="Gene3D" id="3.30.70.1450">
    <property type="entry name" value="Regulator of K+ conductance, C-terminal domain"/>
    <property type="match status" value="1"/>
</dbReference>
<dbReference type="PANTHER" id="PTHR46157:SF4">
    <property type="entry name" value="K(+) EFFLUX ANTIPORTER 3, CHLOROPLASTIC"/>
    <property type="match status" value="1"/>
</dbReference>
<evidence type="ECO:0000256" key="9">
    <source>
        <dbReference type="ARBA" id="ARBA00023065"/>
    </source>
</evidence>
<evidence type="ECO:0000256" key="10">
    <source>
        <dbReference type="ARBA" id="ARBA00023136"/>
    </source>
</evidence>
<sequence length="658" mass="70844">MHHDALETILILLAAAVAVVILCRKAQLPAMLGYLLVGIGIGPHALGLIPSSGEAAEIAEYGVVFLMFSLGLEFSLPQLMAMRSKVFGLGSAQVVITLLLTVLGALACGLDWRAGVALGGALAMSSTAIVTKLLAERVEINSPHGQYAVGVLLFQDLAVVPLLIVIPELGGTGGALGMALGLVVLKILFTLGVLFYFGPKLLRPLLHLVAKQRSSELFVLAVLLITLGVAYLTGKAGLSLALGAFLAGMLIAETEYRHHVEEDIRPFRDLLLGLFFITVGMRLDVQTIWHQFFAVLLVFLFLTVGKAAIVGGLVRLAGRSPGTALRSGLALGQGGEFGFVLMALAAGASVLPVAAEQVALAAILLSMLAAPFLIQQSEALVRRFIATDWMLQAMRLTQLAQRTMATSDHVILCGYGRSGQALARVLQQEDIAFYAVDLDPERVREAATAGDNVSFGDATRAEVLLSAGLPRARALIITYNHTPSALKILAIVREQRPELPVVVRTLDDNDIDSLRQAGADEVVAEVMEGSLMVASHTLMLLGVPLNRVLRRIRDVREQRYSLFRGFFRGISDEVPSHEDEMQPRLHSLPLDDHAAAIGRQLDQLGLEAMEVQLRQLRRGGQRLTEFEPDWVLQAGDVLVLLGRPDDLARAERLLLSGE</sequence>
<evidence type="ECO:0000256" key="7">
    <source>
        <dbReference type="ARBA" id="ARBA00022958"/>
    </source>
</evidence>
<dbReference type="NCBIfam" id="TIGR00932">
    <property type="entry name" value="2a37"/>
    <property type="match status" value="1"/>
</dbReference>
<dbReference type="InterPro" id="IPR036291">
    <property type="entry name" value="NAD(P)-bd_dom_sf"/>
</dbReference>
<evidence type="ECO:0000313" key="15">
    <source>
        <dbReference type="Proteomes" id="UP001595791"/>
    </source>
</evidence>
<dbReference type="InterPro" id="IPR036721">
    <property type="entry name" value="RCK_C_sf"/>
</dbReference>
<feature type="transmembrane region" description="Helical" evidence="11">
    <location>
        <begin position="147"/>
        <end position="166"/>
    </location>
</feature>
<dbReference type="PROSITE" id="PS51202">
    <property type="entry name" value="RCK_C"/>
    <property type="match status" value="1"/>
</dbReference>
<dbReference type="Pfam" id="PF02080">
    <property type="entry name" value="TrkA_C"/>
    <property type="match status" value="1"/>
</dbReference>
<feature type="transmembrane region" description="Helical" evidence="11">
    <location>
        <begin position="112"/>
        <end position="135"/>
    </location>
</feature>
<comment type="caution">
    <text evidence="14">The sequence shown here is derived from an EMBL/GenBank/DDBJ whole genome shotgun (WGS) entry which is preliminary data.</text>
</comment>
<feature type="domain" description="RCK C-terminal" evidence="13">
    <location>
        <begin position="572"/>
        <end position="656"/>
    </location>
</feature>
<evidence type="ECO:0000256" key="4">
    <source>
        <dbReference type="ARBA" id="ARBA00022449"/>
    </source>
</evidence>